<keyword evidence="3" id="KW-1185">Reference proteome</keyword>
<proteinExistence type="predicted"/>
<protein>
    <submittedName>
        <fullName evidence="2">Uncharacterized protein</fullName>
    </submittedName>
</protein>
<evidence type="ECO:0000313" key="2">
    <source>
        <dbReference type="EMBL" id="CAJ1392968.1"/>
    </source>
</evidence>
<sequence length="198" mass="21983">MRWYLSCLFTLSLGASLEDALENVTSQVTAKFGANFTLIEALACRNQFCAQKHTETMAELSEARFMRVVFIDGIRTTPNIEAQLDLSTMAAKLIRHEEPFTEDAVLAAWPPVSGLTFEKSFARIRSYMDASVQQVTFRRVVHPCASEDLFQFELNTDLGPRIISVGASSGNICSGFITEKVDLKMCPDPVCLTEMIAV</sequence>
<gene>
    <name evidence="2" type="ORF">EVOR1521_LOCUS17927</name>
</gene>
<dbReference type="Proteomes" id="UP001178507">
    <property type="component" value="Unassembled WGS sequence"/>
</dbReference>
<organism evidence="2 3">
    <name type="scientific">Effrenium voratum</name>
    <dbReference type="NCBI Taxonomy" id="2562239"/>
    <lineage>
        <taxon>Eukaryota</taxon>
        <taxon>Sar</taxon>
        <taxon>Alveolata</taxon>
        <taxon>Dinophyceae</taxon>
        <taxon>Suessiales</taxon>
        <taxon>Symbiodiniaceae</taxon>
        <taxon>Effrenium</taxon>
    </lineage>
</organism>
<keyword evidence="1" id="KW-0732">Signal</keyword>
<feature type="chain" id="PRO_5041201111" evidence="1">
    <location>
        <begin position="21"/>
        <end position="198"/>
    </location>
</feature>
<comment type="caution">
    <text evidence="2">The sequence shown here is derived from an EMBL/GenBank/DDBJ whole genome shotgun (WGS) entry which is preliminary data.</text>
</comment>
<name>A0AA36N885_9DINO</name>
<dbReference type="AlphaFoldDB" id="A0AA36N885"/>
<reference evidence="2" key="1">
    <citation type="submission" date="2023-08" db="EMBL/GenBank/DDBJ databases">
        <authorList>
            <person name="Chen Y."/>
            <person name="Shah S."/>
            <person name="Dougan E. K."/>
            <person name="Thang M."/>
            <person name="Chan C."/>
        </authorList>
    </citation>
    <scope>NUCLEOTIDE SEQUENCE</scope>
</reference>
<feature type="signal peptide" evidence="1">
    <location>
        <begin position="1"/>
        <end position="20"/>
    </location>
</feature>
<evidence type="ECO:0000313" key="3">
    <source>
        <dbReference type="Proteomes" id="UP001178507"/>
    </source>
</evidence>
<evidence type="ECO:0000256" key="1">
    <source>
        <dbReference type="SAM" id="SignalP"/>
    </source>
</evidence>
<accession>A0AA36N885</accession>
<dbReference type="EMBL" id="CAUJNA010002446">
    <property type="protein sequence ID" value="CAJ1392968.1"/>
    <property type="molecule type" value="Genomic_DNA"/>
</dbReference>